<dbReference type="Pfam" id="PF00076">
    <property type="entry name" value="RRM_1"/>
    <property type="match status" value="4"/>
</dbReference>
<dbReference type="PROSITE" id="PS50102">
    <property type="entry name" value="RRM"/>
    <property type="match status" value="4"/>
</dbReference>
<dbReference type="PANTHER" id="PTHR24012">
    <property type="entry name" value="RNA BINDING PROTEIN"/>
    <property type="match status" value="1"/>
</dbReference>
<dbReference type="SUPFAM" id="SSF63570">
    <property type="entry name" value="PABC (PABP) domain"/>
    <property type="match status" value="1"/>
</dbReference>
<dbReference type="InterPro" id="IPR002343">
    <property type="entry name" value="Hud_Sxl_RNA"/>
</dbReference>
<dbReference type="Pfam" id="PF00658">
    <property type="entry name" value="MLLE"/>
    <property type="match status" value="1"/>
</dbReference>
<keyword evidence="3 4" id="KW-0694">RNA-binding</keyword>
<dbReference type="GO" id="GO:1990904">
    <property type="term" value="C:ribonucleoprotein complex"/>
    <property type="evidence" value="ECO:0007669"/>
    <property type="project" value="InterPro"/>
</dbReference>
<evidence type="ECO:0008006" key="9">
    <source>
        <dbReference type="Google" id="ProtNLM"/>
    </source>
</evidence>
<keyword evidence="8" id="KW-1185">Reference proteome</keyword>
<feature type="domain" description="RRM" evidence="5">
    <location>
        <begin position="6"/>
        <end position="83"/>
    </location>
</feature>
<comment type="caution">
    <text evidence="7">The sequence shown here is derived from an EMBL/GenBank/DDBJ whole genome shotgun (WGS) entry which is preliminary data.</text>
</comment>
<dbReference type="Gene3D" id="3.30.70.330">
    <property type="match status" value="4"/>
</dbReference>
<keyword evidence="2" id="KW-0677">Repeat</keyword>
<dbReference type="GO" id="GO:0003723">
    <property type="term" value="F:RNA binding"/>
    <property type="evidence" value="ECO:0007669"/>
    <property type="project" value="UniProtKB-UniRule"/>
</dbReference>
<protein>
    <recommendedName>
        <fullName evidence="9">Polyadenylate-binding protein</fullName>
    </recommendedName>
</protein>
<feature type="domain" description="RRM" evidence="5">
    <location>
        <begin position="275"/>
        <end position="362"/>
    </location>
</feature>
<accession>A0AAU9K6P0</accession>
<dbReference type="InterPro" id="IPR000504">
    <property type="entry name" value="RRM_dom"/>
</dbReference>
<evidence type="ECO:0000256" key="1">
    <source>
        <dbReference type="ARBA" id="ARBA00008557"/>
    </source>
</evidence>
<name>A0AAU9K6P0_9CILI</name>
<dbReference type="CDD" id="cd00590">
    <property type="entry name" value="RRM_SF"/>
    <property type="match status" value="3"/>
</dbReference>
<organism evidence="7 8">
    <name type="scientific">Blepharisma stoltei</name>
    <dbReference type="NCBI Taxonomy" id="1481888"/>
    <lineage>
        <taxon>Eukaryota</taxon>
        <taxon>Sar</taxon>
        <taxon>Alveolata</taxon>
        <taxon>Ciliophora</taxon>
        <taxon>Postciliodesmatophora</taxon>
        <taxon>Heterotrichea</taxon>
        <taxon>Heterotrichida</taxon>
        <taxon>Blepharismidae</taxon>
        <taxon>Blepharisma</taxon>
    </lineage>
</organism>
<gene>
    <name evidence="7" type="ORF">BSTOLATCC_MIC59671</name>
</gene>
<evidence type="ECO:0000256" key="2">
    <source>
        <dbReference type="ARBA" id="ARBA00022737"/>
    </source>
</evidence>
<evidence type="ECO:0000259" key="6">
    <source>
        <dbReference type="PROSITE" id="PS51309"/>
    </source>
</evidence>
<dbReference type="Proteomes" id="UP001162131">
    <property type="component" value="Unassembled WGS sequence"/>
</dbReference>
<reference evidence="7" key="1">
    <citation type="submission" date="2021-09" db="EMBL/GenBank/DDBJ databases">
        <authorList>
            <consortium name="AG Swart"/>
            <person name="Singh M."/>
            <person name="Singh A."/>
            <person name="Seah K."/>
            <person name="Emmerich C."/>
        </authorList>
    </citation>
    <scope>NUCLEOTIDE SEQUENCE</scope>
    <source>
        <strain evidence="7">ATCC30299</strain>
    </source>
</reference>
<feature type="domain" description="RRM" evidence="5">
    <location>
        <begin position="175"/>
        <end position="238"/>
    </location>
</feature>
<dbReference type="InterPro" id="IPR002004">
    <property type="entry name" value="PABP_HYD_C"/>
</dbReference>
<evidence type="ECO:0000313" key="8">
    <source>
        <dbReference type="Proteomes" id="UP001162131"/>
    </source>
</evidence>
<dbReference type="Gene3D" id="1.10.1900.10">
    <property type="entry name" value="c-terminal domain of poly(a) binding protein"/>
    <property type="match status" value="1"/>
</dbReference>
<dbReference type="SUPFAM" id="SSF54928">
    <property type="entry name" value="RNA-binding domain, RBD"/>
    <property type="match status" value="3"/>
</dbReference>
<sequence length="511" mass="58985">MDGILGQLLVSDLAYDISERELYNLFLPYGRIEKISLNRKKEKNLSSAIITYSDENCAKMARLELNGIMLKSKHILVIPYSAALQKIQKANIFVKNIPKDFTTKDLEAWFSKYGEIVSSKICYNANGQPLGYGFIQFTLKDAADKAVQAPIVVKDTIITAERFIPKQDRAISSKNNVYVRGFNEAFSEESLEAIFSEYGKVTSKIICKDPDGNSKCFGFVCFEHSKSAEQAVQALHGKTNELGFEWFVCQAVNKFERSLMIKRELAEKREDWKKRNLCLKGIPTGLTEEQLKEILREYGEIESLKIATIDNYRVDDIVTLEKKPTGTVLVCFKDKKEAEKALNRLQHLKINNLEIKVFKWKPRAELIQSIKKHKNTQKMPPEQILKQNGQRFFNPWIQPKFSYRQLARPRQIYQNQKYTQDTPQRSPECEPVNFNYEFYQISDGPTRKQILGETIYTEILPHFKEFTGKVTGMILEMPETELLGLLKEKRLLNSKANEALEVLKEHLGRHN</sequence>
<dbReference type="InterPro" id="IPR012677">
    <property type="entry name" value="Nucleotide-bd_a/b_plait_sf"/>
</dbReference>
<evidence type="ECO:0000256" key="3">
    <source>
        <dbReference type="ARBA" id="ARBA00022884"/>
    </source>
</evidence>
<dbReference type="PRINTS" id="PR00961">
    <property type="entry name" value="HUDSXLRNA"/>
</dbReference>
<evidence type="ECO:0000313" key="7">
    <source>
        <dbReference type="EMBL" id="CAG9333862.1"/>
    </source>
</evidence>
<dbReference type="SMART" id="SM00360">
    <property type="entry name" value="RRM"/>
    <property type="match status" value="4"/>
</dbReference>
<dbReference type="SMART" id="SM00517">
    <property type="entry name" value="PolyA"/>
    <property type="match status" value="1"/>
</dbReference>
<evidence type="ECO:0000256" key="4">
    <source>
        <dbReference type="PROSITE-ProRule" id="PRU00176"/>
    </source>
</evidence>
<feature type="domain" description="PABC" evidence="6">
    <location>
        <begin position="431"/>
        <end position="508"/>
    </location>
</feature>
<dbReference type="PROSITE" id="PS51309">
    <property type="entry name" value="PABC"/>
    <property type="match status" value="1"/>
</dbReference>
<dbReference type="InterPro" id="IPR035979">
    <property type="entry name" value="RBD_domain_sf"/>
</dbReference>
<dbReference type="InterPro" id="IPR036053">
    <property type="entry name" value="PABP-dom"/>
</dbReference>
<dbReference type="AlphaFoldDB" id="A0AAU9K6P0"/>
<comment type="similarity">
    <text evidence="1">Belongs to the polyadenylate-binding protein type-1 family.</text>
</comment>
<proteinExistence type="inferred from homology"/>
<evidence type="ECO:0000259" key="5">
    <source>
        <dbReference type="PROSITE" id="PS50102"/>
    </source>
</evidence>
<feature type="domain" description="RRM" evidence="5">
    <location>
        <begin position="90"/>
        <end position="171"/>
    </location>
</feature>
<dbReference type="EMBL" id="CAJZBQ010000057">
    <property type="protein sequence ID" value="CAG9333862.1"/>
    <property type="molecule type" value="Genomic_DNA"/>
</dbReference>